<dbReference type="EMBL" id="AODQ01000116">
    <property type="protein sequence ID" value="EMR01430.1"/>
    <property type="molecule type" value="Genomic_DNA"/>
</dbReference>
<protein>
    <recommendedName>
        <fullName evidence="4">DUF4367 domain-containing protein</fullName>
    </recommendedName>
</protein>
<feature type="transmembrane region" description="Helical" evidence="1">
    <location>
        <begin position="12"/>
        <end position="33"/>
    </location>
</feature>
<organism evidence="2 3">
    <name type="scientific">Cesiribacter andamanensis AMV16</name>
    <dbReference type="NCBI Taxonomy" id="1279009"/>
    <lineage>
        <taxon>Bacteria</taxon>
        <taxon>Pseudomonadati</taxon>
        <taxon>Bacteroidota</taxon>
        <taxon>Cytophagia</taxon>
        <taxon>Cytophagales</taxon>
        <taxon>Cesiribacteraceae</taxon>
        <taxon>Cesiribacter</taxon>
    </lineage>
</organism>
<reference evidence="2 3" key="1">
    <citation type="journal article" date="2013" name="Genome Announc.">
        <title>Draft Genome Sequence of Cesiribacter andamanensis Strain AMV16T, Isolated from a Soil Sample from a Mud Volcano in the Andaman Islands, India.</title>
        <authorList>
            <person name="Shivaji S."/>
            <person name="Ara S."/>
            <person name="Begum Z."/>
            <person name="Srinivas T.N."/>
            <person name="Singh A."/>
            <person name="Kumar Pinnaka A."/>
        </authorList>
    </citation>
    <scope>NUCLEOTIDE SEQUENCE [LARGE SCALE GENOMIC DNA]</scope>
    <source>
        <strain evidence="2 3">AMV16</strain>
    </source>
</reference>
<sequence>MKRIKKNRNRRMQMIGIPIILVAVLVYVFTLSYKPEYEELPYGEIIHTSKRYKASTIADWHKIDLSSFSIEVPKEYRFYLQEGIHGGKTGGLTNLKDTIGFVHGNYYFDVCEGEEDRPCDTLRILNLGSTRLIVSISDEYISAYAEEDDYKTVFKAWARRNIDEKILLEVFKTVEIK</sequence>
<evidence type="ECO:0000313" key="2">
    <source>
        <dbReference type="EMBL" id="EMR01430.1"/>
    </source>
</evidence>
<gene>
    <name evidence="2" type="ORF">ADICEAN_03441</name>
</gene>
<evidence type="ECO:0000313" key="3">
    <source>
        <dbReference type="Proteomes" id="UP000011910"/>
    </source>
</evidence>
<keyword evidence="1" id="KW-0472">Membrane</keyword>
<dbReference type="STRING" id="1279009.ADICEAN_03441"/>
<keyword evidence="1" id="KW-1133">Transmembrane helix</keyword>
<name>M7NHY5_9BACT</name>
<accession>M7NHY5</accession>
<proteinExistence type="predicted"/>
<dbReference type="RefSeq" id="WP_009196824.1">
    <property type="nucleotide sequence ID" value="NZ_AODQ01000116.1"/>
</dbReference>
<keyword evidence="3" id="KW-1185">Reference proteome</keyword>
<keyword evidence="1" id="KW-0812">Transmembrane</keyword>
<comment type="caution">
    <text evidence="2">The sequence shown here is derived from an EMBL/GenBank/DDBJ whole genome shotgun (WGS) entry which is preliminary data.</text>
</comment>
<dbReference type="OrthoDB" id="955119at2"/>
<dbReference type="AlphaFoldDB" id="M7NHY5"/>
<dbReference type="Proteomes" id="UP000011910">
    <property type="component" value="Unassembled WGS sequence"/>
</dbReference>
<evidence type="ECO:0000256" key="1">
    <source>
        <dbReference type="SAM" id="Phobius"/>
    </source>
</evidence>
<evidence type="ECO:0008006" key="4">
    <source>
        <dbReference type="Google" id="ProtNLM"/>
    </source>
</evidence>